<dbReference type="GO" id="GO:0008664">
    <property type="term" value="F:RNA 2',3'-cyclic 3'-phosphodiesterase activity"/>
    <property type="evidence" value="ECO:0007669"/>
    <property type="project" value="UniProtKB-EC"/>
</dbReference>
<comment type="similarity">
    <text evidence="2">Belongs to the 2H phosphoesterase superfamily. ThpR family.</text>
</comment>
<dbReference type="RefSeq" id="WP_109768864.1">
    <property type="nucleotide sequence ID" value="NZ_QFWV02000004.1"/>
</dbReference>
<dbReference type="Gene3D" id="3.90.1140.10">
    <property type="entry name" value="Cyclic phosphodiesterase"/>
    <property type="match status" value="1"/>
</dbReference>
<sequence length="197" mass="21517">MPRLFAALEIPHHAATHMSMLRGGLPGARWIDMENYHLTLRFIGDIEHHMADEIAHALERVHRRPFSLGLSGLGAFGGKKPHSLFAVPTASPDLIDLQAEIARICRRLGLAPDPRKFTPHVTLARLRNVTPQAVANYLSVRGGFFVPSFKVDHFTLMSSRDSVGGGPYIVEESYPLSRDSFPASTAASAAAPAIMSQ</sequence>
<dbReference type="SUPFAM" id="SSF55144">
    <property type="entry name" value="LigT-like"/>
    <property type="match status" value="1"/>
</dbReference>
<dbReference type="PANTHER" id="PTHR35561:SF1">
    <property type="entry name" value="RNA 2',3'-CYCLIC PHOSPHODIESTERASE"/>
    <property type="match status" value="1"/>
</dbReference>
<dbReference type="HAMAP" id="MF_01940">
    <property type="entry name" value="RNA_CPDase"/>
    <property type="match status" value="1"/>
</dbReference>
<dbReference type="OrthoDB" id="9793819at2"/>
<dbReference type="GO" id="GO:0004113">
    <property type="term" value="F:2',3'-cyclic-nucleotide 3'-phosphodiesterase activity"/>
    <property type="evidence" value="ECO:0007669"/>
    <property type="project" value="InterPro"/>
</dbReference>
<dbReference type="EMBL" id="QFWV02000004">
    <property type="protein sequence ID" value="RKF07424.1"/>
    <property type="molecule type" value="Genomic_DNA"/>
</dbReference>
<keyword evidence="1 2" id="KW-0378">Hydrolase</keyword>
<feature type="short sequence motif" description="HXTX 2" evidence="2">
    <location>
        <begin position="120"/>
        <end position="123"/>
    </location>
</feature>
<dbReference type="InterPro" id="IPR004175">
    <property type="entry name" value="RNA_CPDase"/>
</dbReference>
<feature type="short sequence motif" description="HXTX 1" evidence="2">
    <location>
        <begin position="37"/>
        <end position="40"/>
    </location>
</feature>
<feature type="active site" description="Proton donor" evidence="2">
    <location>
        <position position="37"/>
    </location>
</feature>
<dbReference type="PANTHER" id="PTHR35561">
    <property type="entry name" value="RNA 2',3'-CYCLIC PHOSPHODIESTERASE"/>
    <property type="match status" value="1"/>
</dbReference>
<evidence type="ECO:0000313" key="4">
    <source>
        <dbReference type="Proteomes" id="UP000246132"/>
    </source>
</evidence>
<evidence type="ECO:0000256" key="1">
    <source>
        <dbReference type="ARBA" id="ARBA00022801"/>
    </source>
</evidence>
<protein>
    <recommendedName>
        <fullName evidence="2">RNA 2',3'-cyclic phosphodiesterase</fullName>
        <shortName evidence="2">RNA 2',3'-CPDase</shortName>
        <ecNumber evidence="2">3.1.4.58</ecNumber>
    </recommendedName>
</protein>
<dbReference type="NCBIfam" id="TIGR02258">
    <property type="entry name" value="2_5_ligase"/>
    <property type="match status" value="1"/>
</dbReference>
<proteinExistence type="inferred from homology"/>
<dbReference type="AlphaFoldDB" id="A0A3A8AL69"/>
<feature type="active site" description="Proton acceptor" evidence="2">
    <location>
        <position position="120"/>
    </location>
</feature>
<keyword evidence="4" id="KW-1185">Reference proteome</keyword>
<comment type="caution">
    <text evidence="3">The sequence shown here is derived from an EMBL/GenBank/DDBJ whole genome shotgun (WGS) entry which is preliminary data.</text>
</comment>
<evidence type="ECO:0000313" key="3">
    <source>
        <dbReference type="EMBL" id="RKF07424.1"/>
    </source>
</evidence>
<comment type="catalytic activity">
    <reaction evidence="2">
        <text>a 3'-end 2',3'-cyclophospho-ribonucleotide-RNA + H2O = a 3'-end 2'-phospho-ribonucleotide-RNA + H(+)</text>
        <dbReference type="Rhea" id="RHEA:11828"/>
        <dbReference type="Rhea" id="RHEA-COMP:10464"/>
        <dbReference type="Rhea" id="RHEA-COMP:17353"/>
        <dbReference type="ChEBI" id="CHEBI:15377"/>
        <dbReference type="ChEBI" id="CHEBI:15378"/>
        <dbReference type="ChEBI" id="CHEBI:83064"/>
        <dbReference type="ChEBI" id="CHEBI:173113"/>
        <dbReference type="EC" id="3.1.4.58"/>
    </reaction>
</comment>
<dbReference type="EC" id="3.1.4.58" evidence="2"/>
<dbReference type="Pfam" id="PF13563">
    <property type="entry name" value="2_5_RNA_ligase2"/>
    <property type="match status" value="1"/>
</dbReference>
<organism evidence="3 4">
    <name type="scientific">Oceaniradius stylonematis</name>
    <dbReference type="NCBI Taxonomy" id="2184161"/>
    <lineage>
        <taxon>Bacteria</taxon>
        <taxon>Pseudomonadati</taxon>
        <taxon>Pseudomonadota</taxon>
        <taxon>Alphaproteobacteria</taxon>
        <taxon>Hyphomicrobiales</taxon>
        <taxon>Ahrensiaceae</taxon>
        <taxon>Oceaniradius</taxon>
    </lineage>
</organism>
<accession>A0A3A8AL69</accession>
<reference evidence="3 4" key="1">
    <citation type="journal article" date="2018" name="Int. J. Syst. Bacteriol.">
        <title>Oceaniradius stylonemae gen. nov., sp. nov., isolated from a red alga, Stylonema cornu-cervi.</title>
        <authorList>
            <person name="Jeong S."/>
        </authorList>
    </citation>
    <scope>NUCLEOTIDE SEQUENCE [LARGE SCALE GENOMIC DNA]</scope>
    <source>
        <strain evidence="3 4">StC1</strain>
    </source>
</reference>
<dbReference type="Proteomes" id="UP000246132">
    <property type="component" value="Unassembled WGS sequence"/>
</dbReference>
<dbReference type="InterPro" id="IPR009097">
    <property type="entry name" value="Cyclic_Pdiesterase"/>
</dbReference>
<evidence type="ECO:0000256" key="2">
    <source>
        <dbReference type="HAMAP-Rule" id="MF_01940"/>
    </source>
</evidence>
<name>A0A3A8AL69_9HYPH</name>
<gene>
    <name evidence="3" type="primary">thpR</name>
    <name evidence="3" type="ORF">DEM25_006365</name>
</gene>
<comment type="function">
    <text evidence="2">Hydrolyzes RNA 2',3'-cyclic phosphodiester to an RNA 2'-phosphomonoester.</text>
</comment>